<name>A0A3P5Z4I9_BRACM</name>
<sequence length="135" mass="14764">MQSMVERLPGVAPPIRRSNPNSYADTPFVEEIASVEMPIKFSFLASRCMTVLATPAITSRSTSKGCWRLQMVSTRSSSIEKWQSPNAASLPRSLPSKEVYLQMGAIQRVDHVPLQDHGRCVAPSLGAGEVEGRCC</sequence>
<evidence type="ECO:0000313" key="1">
    <source>
        <dbReference type="EMBL" id="VDC67068.1"/>
    </source>
</evidence>
<dbReference type="AlphaFoldDB" id="A0A3P5Z4I9"/>
<gene>
    <name evidence="1" type="ORF">BRAA06T25608Z</name>
</gene>
<protein>
    <submittedName>
        <fullName evidence="1">Uncharacterized protein</fullName>
    </submittedName>
</protein>
<reference evidence="1" key="1">
    <citation type="submission" date="2018-11" db="EMBL/GenBank/DDBJ databases">
        <authorList>
            <consortium name="Genoscope - CEA"/>
            <person name="William W."/>
        </authorList>
    </citation>
    <scope>NUCLEOTIDE SEQUENCE</scope>
</reference>
<accession>A0A3P5Z4I9</accession>
<proteinExistence type="predicted"/>
<dbReference type="EMBL" id="LR031569">
    <property type="protein sequence ID" value="VDC67068.1"/>
    <property type="molecule type" value="Genomic_DNA"/>
</dbReference>
<organism evidence="1">
    <name type="scientific">Brassica campestris</name>
    <name type="common">Field mustard</name>
    <dbReference type="NCBI Taxonomy" id="3711"/>
    <lineage>
        <taxon>Eukaryota</taxon>
        <taxon>Viridiplantae</taxon>
        <taxon>Streptophyta</taxon>
        <taxon>Embryophyta</taxon>
        <taxon>Tracheophyta</taxon>
        <taxon>Spermatophyta</taxon>
        <taxon>Magnoliopsida</taxon>
        <taxon>eudicotyledons</taxon>
        <taxon>Gunneridae</taxon>
        <taxon>Pentapetalae</taxon>
        <taxon>rosids</taxon>
        <taxon>malvids</taxon>
        <taxon>Brassicales</taxon>
        <taxon>Brassicaceae</taxon>
        <taxon>Brassiceae</taxon>
        <taxon>Brassica</taxon>
    </lineage>
</organism>